<accession>A0A1X2HRB2</accession>
<protein>
    <submittedName>
        <fullName evidence="1">Uncharacterized protein</fullName>
    </submittedName>
</protein>
<reference evidence="1 2" key="1">
    <citation type="submission" date="2016-07" db="EMBL/GenBank/DDBJ databases">
        <title>Pervasive Adenine N6-methylation of Active Genes in Fungi.</title>
        <authorList>
            <consortium name="DOE Joint Genome Institute"/>
            <person name="Mondo S.J."/>
            <person name="Dannebaum R.O."/>
            <person name="Kuo R.C."/>
            <person name="Labutti K."/>
            <person name="Haridas S."/>
            <person name="Kuo A."/>
            <person name="Salamov A."/>
            <person name="Ahrendt S.R."/>
            <person name="Lipzen A."/>
            <person name="Sullivan W."/>
            <person name="Andreopoulos W.B."/>
            <person name="Clum A."/>
            <person name="Lindquist E."/>
            <person name="Daum C."/>
            <person name="Ramamoorthy G.K."/>
            <person name="Gryganskyi A."/>
            <person name="Culley D."/>
            <person name="Magnuson J.K."/>
            <person name="James T.Y."/>
            <person name="O'Malley M.A."/>
            <person name="Stajich J.E."/>
            <person name="Spatafora J.W."/>
            <person name="Visel A."/>
            <person name="Grigoriev I.V."/>
        </authorList>
    </citation>
    <scope>NUCLEOTIDE SEQUENCE [LARGE SCALE GENOMIC DNA]</scope>
    <source>
        <strain evidence="1 2">NRRL 1336</strain>
    </source>
</reference>
<evidence type="ECO:0000313" key="1">
    <source>
        <dbReference type="EMBL" id="ORZ02112.1"/>
    </source>
</evidence>
<comment type="caution">
    <text evidence="1">The sequence shown here is derived from an EMBL/GenBank/DDBJ whole genome shotgun (WGS) entry which is preliminary data.</text>
</comment>
<dbReference type="EMBL" id="MCGE01000054">
    <property type="protein sequence ID" value="ORZ02112.1"/>
    <property type="molecule type" value="Genomic_DNA"/>
</dbReference>
<organism evidence="1 2">
    <name type="scientific">Absidia repens</name>
    <dbReference type="NCBI Taxonomy" id="90262"/>
    <lineage>
        <taxon>Eukaryota</taxon>
        <taxon>Fungi</taxon>
        <taxon>Fungi incertae sedis</taxon>
        <taxon>Mucoromycota</taxon>
        <taxon>Mucoromycotina</taxon>
        <taxon>Mucoromycetes</taxon>
        <taxon>Mucorales</taxon>
        <taxon>Cunninghamellaceae</taxon>
        <taxon>Absidia</taxon>
    </lineage>
</organism>
<name>A0A1X2HRB2_9FUNG</name>
<dbReference type="AlphaFoldDB" id="A0A1X2HRB2"/>
<sequence>MAQDKQNAPNDEAYGLHRDDFLKFIEREIKCSETTAKELYKHLSKLWKRKLETPVKENLDCTWHNLPNKNEVMSDIMEEMNNPKKDNEITAKIKQINFGESYGKKLLNDTLYKRWNNMRSAEKNRKAALKDDADHLQQDVCSLVSEITNLKIIAIIEETCLKLMSF</sequence>
<dbReference type="Proteomes" id="UP000193560">
    <property type="component" value="Unassembled WGS sequence"/>
</dbReference>
<proteinExistence type="predicted"/>
<gene>
    <name evidence="1" type="ORF">BCR42DRAFT_200332</name>
</gene>
<keyword evidence="2" id="KW-1185">Reference proteome</keyword>
<evidence type="ECO:0000313" key="2">
    <source>
        <dbReference type="Proteomes" id="UP000193560"/>
    </source>
</evidence>